<reference evidence="1 2" key="1">
    <citation type="submission" date="2024-04" db="EMBL/GenBank/DDBJ databases">
        <authorList>
            <person name="Waldvogel A.-M."/>
            <person name="Schoenle A."/>
        </authorList>
    </citation>
    <scope>NUCLEOTIDE SEQUENCE [LARGE SCALE GENOMIC DNA]</scope>
</reference>
<dbReference type="EMBL" id="OZ035837">
    <property type="protein sequence ID" value="CAL1582999.1"/>
    <property type="molecule type" value="Genomic_DNA"/>
</dbReference>
<evidence type="ECO:0000313" key="1">
    <source>
        <dbReference type="EMBL" id="CAL1582999.1"/>
    </source>
</evidence>
<dbReference type="AlphaFoldDB" id="A0AAV2K6E8"/>
<protein>
    <submittedName>
        <fullName evidence="1">Uncharacterized protein</fullName>
    </submittedName>
</protein>
<name>A0AAV2K6E8_KNICA</name>
<gene>
    <name evidence="1" type="ORF">KC01_LOCUS13516</name>
</gene>
<keyword evidence="2" id="KW-1185">Reference proteome</keyword>
<accession>A0AAV2K6E8</accession>
<dbReference type="Proteomes" id="UP001497482">
    <property type="component" value="Chromosome 15"/>
</dbReference>
<evidence type="ECO:0000313" key="2">
    <source>
        <dbReference type="Proteomes" id="UP001497482"/>
    </source>
</evidence>
<sequence>MLSWCPGTYTRSKRARDRALSLQWDHVYSRTPGCKVLHTSSRLWTSNSRLSLREEAGWGSGWFLSCCGSTVQFQSPATNRTSPESVQSLMHSHRVSIIRTLCAPVHGRYTHKCYCSGLQLCTYQEQAARYHLLSLYTHWKTPPGEQHCYSCTGGGAMAEDQLAPPLPPPV</sequence>
<organism evidence="1 2">
    <name type="scientific">Knipowitschia caucasica</name>
    <name type="common">Caucasian dwarf goby</name>
    <name type="synonym">Pomatoschistus caucasicus</name>
    <dbReference type="NCBI Taxonomy" id="637954"/>
    <lineage>
        <taxon>Eukaryota</taxon>
        <taxon>Metazoa</taxon>
        <taxon>Chordata</taxon>
        <taxon>Craniata</taxon>
        <taxon>Vertebrata</taxon>
        <taxon>Euteleostomi</taxon>
        <taxon>Actinopterygii</taxon>
        <taxon>Neopterygii</taxon>
        <taxon>Teleostei</taxon>
        <taxon>Neoteleostei</taxon>
        <taxon>Acanthomorphata</taxon>
        <taxon>Gobiaria</taxon>
        <taxon>Gobiiformes</taxon>
        <taxon>Gobioidei</taxon>
        <taxon>Gobiidae</taxon>
        <taxon>Gobiinae</taxon>
        <taxon>Knipowitschia</taxon>
    </lineage>
</organism>
<proteinExistence type="predicted"/>